<evidence type="ECO:0000256" key="2">
    <source>
        <dbReference type="SAM" id="MobiDB-lite"/>
    </source>
</evidence>
<dbReference type="PANTHER" id="PTHR30037">
    <property type="entry name" value="DNA-3-METHYLADENINE GLYCOSYLASE 1"/>
    <property type="match status" value="1"/>
</dbReference>
<proteinExistence type="predicted"/>
<dbReference type="InterPro" id="IPR011257">
    <property type="entry name" value="DNA_glycosylase"/>
</dbReference>
<feature type="binding site" evidence="1">
    <location>
        <position position="18"/>
    </location>
    <ligand>
        <name>Zn(2+)</name>
        <dbReference type="ChEBI" id="CHEBI:29105"/>
    </ligand>
</feature>
<keyword evidence="3" id="KW-0326">Glycosidase</keyword>
<dbReference type="PANTHER" id="PTHR30037:SF4">
    <property type="entry name" value="DNA-3-METHYLADENINE GLYCOSYLASE I"/>
    <property type="match status" value="1"/>
</dbReference>
<reference evidence="3 4" key="1">
    <citation type="journal article" date="2017" name="DNA Res.">
        <title>Complete genome sequence and expression profile of the commercial lytic enzyme producer Lysobacter enzymogenes M497-1.</title>
        <authorList>
            <person name="Takami H."/>
            <person name="Toyoda A."/>
            <person name="Uchiyama I."/>
            <person name="Itoh T."/>
            <person name="Takaki Y."/>
            <person name="Arai W."/>
            <person name="Nishi S."/>
            <person name="Kawai M."/>
            <person name="Shinya K."/>
            <person name="Ikeda H."/>
        </authorList>
    </citation>
    <scope>NUCLEOTIDE SEQUENCE [LARGE SCALE GENOMIC DNA]</scope>
    <source>
        <strain evidence="3 4">M497-1</strain>
    </source>
</reference>
<dbReference type="AlphaFoldDB" id="A0AAU9ANF5"/>
<dbReference type="Gene3D" id="1.10.340.30">
    <property type="entry name" value="Hypothetical protein, domain 2"/>
    <property type="match status" value="1"/>
</dbReference>
<evidence type="ECO:0000313" key="4">
    <source>
        <dbReference type="Proteomes" id="UP000218824"/>
    </source>
</evidence>
<dbReference type="GO" id="GO:0046872">
    <property type="term" value="F:metal ion binding"/>
    <property type="evidence" value="ECO:0007669"/>
    <property type="project" value="UniProtKB-KW"/>
</dbReference>
<keyword evidence="1" id="KW-0479">Metal-binding</keyword>
<sequence>MSGYCDIAPGHPIHGDYHDREYGFPQRDESDLFERLILEINQAGLSWETILRKREGFRRAYHGFDVDAVAAYGEADRLRLLEDAGIIRNRLKVDAAIHNAQVVQRLRASHGGFAQWLDAHVLDQGRPRDKAGWIKLFKQTFRFTGGEITNEFLMSLSYLPGAHRETCPAYARIDKIGAVWKRVRESATKGGGAAAAKGNATKATKPAVKVVAKPAAAAKKVATKAAAAKTAANKRAAKKLPGTPGKKRSD</sequence>
<evidence type="ECO:0000256" key="1">
    <source>
        <dbReference type="PIRSR" id="PIRSR605019-1"/>
    </source>
</evidence>
<dbReference type="GO" id="GO:0008725">
    <property type="term" value="F:DNA-3-methyladenine glycosylase activity"/>
    <property type="evidence" value="ECO:0007669"/>
    <property type="project" value="UniProtKB-EC"/>
</dbReference>
<dbReference type="Proteomes" id="UP000218824">
    <property type="component" value="Chromosome"/>
</dbReference>
<protein>
    <submittedName>
        <fullName evidence="3">DNA-3-methyladenine glycosylase I</fullName>
        <ecNumber evidence="3">3.2.2.20</ecNumber>
    </submittedName>
</protein>
<feature type="binding site" evidence="1">
    <location>
        <position position="5"/>
    </location>
    <ligand>
        <name>Zn(2+)</name>
        <dbReference type="ChEBI" id="CHEBI:29105"/>
    </ligand>
</feature>
<name>A0AAU9ANF5_LYSEN</name>
<keyword evidence="1" id="KW-0862">Zinc</keyword>
<dbReference type="InterPro" id="IPR005019">
    <property type="entry name" value="Adenine_glyco"/>
</dbReference>
<dbReference type="EC" id="3.2.2.20" evidence="3"/>
<gene>
    <name evidence="3" type="primary">tagA</name>
    <name evidence="3" type="ORF">LEN_3740</name>
</gene>
<feature type="region of interest" description="Disordered" evidence="2">
    <location>
        <begin position="227"/>
        <end position="250"/>
    </location>
</feature>
<dbReference type="EMBL" id="AP014940">
    <property type="protein sequence ID" value="BAV99227.1"/>
    <property type="molecule type" value="Genomic_DNA"/>
</dbReference>
<dbReference type="SUPFAM" id="SSF48150">
    <property type="entry name" value="DNA-glycosylase"/>
    <property type="match status" value="1"/>
</dbReference>
<evidence type="ECO:0000313" key="3">
    <source>
        <dbReference type="EMBL" id="BAV99227.1"/>
    </source>
</evidence>
<dbReference type="InterPro" id="IPR052891">
    <property type="entry name" value="DNA-3mA_glycosylase"/>
</dbReference>
<organism evidence="3 4">
    <name type="scientific">Lysobacter enzymogenes</name>
    <dbReference type="NCBI Taxonomy" id="69"/>
    <lineage>
        <taxon>Bacteria</taxon>
        <taxon>Pseudomonadati</taxon>
        <taxon>Pseudomonadota</taxon>
        <taxon>Gammaproteobacteria</taxon>
        <taxon>Lysobacterales</taxon>
        <taxon>Lysobacteraceae</taxon>
        <taxon>Lysobacter</taxon>
    </lineage>
</organism>
<dbReference type="Pfam" id="PF03352">
    <property type="entry name" value="Adenine_glyco"/>
    <property type="match status" value="1"/>
</dbReference>
<accession>A0AAU9ANF5</accession>
<keyword evidence="3" id="KW-0378">Hydrolase</keyword>
<dbReference type="GO" id="GO:0006284">
    <property type="term" value="P:base-excision repair"/>
    <property type="evidence" value="ECO:0007669"/>
    <property type="project" value="InterPro"/>
</dbReference>
<dbReference type="KEGG" id="lem:LEN_3740"/>